<keyword evidence="2" id="KW-1185">Reference proteome</keyword>
<protein>
    <recommendedName>
        <fullName evidence="3">Tetratricopeptide repeat-containing protein</fullName>
    </recommendedName>
</protein>
<gene>
    <name evidence="1" type="ORF">SAMN05192589_103404</name>
</gene>
<dbReference type="STRING" id="187868.SAMN05192589_103404"/>
<accession>A0A1G6Q1D1</accession>
<dbReference type="AlphaFoldDB" id="A0A1G6Q1D1"/>
<evidence type="ECO:0008006" key="3">
    <source>
        <dbReference type="Google" id="ProtNLM"/>
    </source>
</evidence>
<evidence type="ECO:0000313" key="2">
    <source>
        <dbReference type="Proteomes" id="UP000198781"/>
    </source>
</evidence>
<dbReference type="Gene3D" id="1.25.40.10">
    <property type="entry name" value="Tetratricopeptide repeat domain"/>
    <property type="match status" value="1"/>
</dbReference>
<dbReference type="EMBL" id="FMZC01000003">
    <property type="protein sequence ID" value="SDC86250.1"/>
    <property type="molecule type" value="Genomic_DNA"/>
</dbReference>
<dbReference type="InterPro" id="IPR011990">
    <property type="entry name" value="TPR-like_helical_dom_sf"/>
</dbReference>
<dbReference type="Proteomes" id="UP000198781">
    <property type="component" value="Unassembled WGS sequence"/>
</dbReference>
<name>A0A1G6Q1D1_9BURK</name>
<dbReference type="RefSeq" id="WP_092741772.1">
    <property type="nucleotide sequence ID" value="NZ_FMZC01000003.1"/>
</dbReference>
<proteinExistence type="predicted"/>
<organism evidence="1 2">
    <name type="scientific">Paracidovorax valerianellae</name>
    <dbReference type="NCBI Taxonomy" id="187868"/>
    <lineage>
        <taxon>Bacteria</taxon>
        <taxon>Pseudomonadati</taxon>
        <taxon>Pseudomonadota</taxon>
        <taxon>Betaproteobacteria</taxon>
        <taxon>Burkholderiales</taxon>
        <taxon>Comamonadaceae</taxon>
        <taxon>Paracidovorax</taxon>
    </lineage>
</organism>
<sequence>MPAPPSSQLLNTAQSFGDLSRLLREGVADEESRQFRDALTSLSALIEDAAHLRRACADPSAIFWSLEHLKRAAREHQFFLTGLGSAWHALYELGAYQQALKDLRDAIDLWHQALTRHSRSEPACFDAFERLAWRTLGEALLVIDMYEQGGAAFSEPPAKPAGATRRPMLARLRRWLAGRTR</sequence>
<reference evidence="1 2" key="1">
    <citation type="submission" date="2016-10" db="EMBL/GenBank/DDBJ databases">
        <authorList>
            <person name="de Groot N.N."/>
        </authorList>
    </citation>
    <scope>NUCLEOTIDE SEQUENCE [LARGE SCALE GENOMIC DNA]</scope>
    <source>
        <strain evidence="1 2">DSM 16619</strain>
    </source>
</reference>
<dbReference type="OrthoDB" id="8808478at2"/>
<dbReference type="SUPFAM" id="SSF48452">
    <property type="entry name" value="TPR-like"/>
    <property type="match status" value="1"/>
</dbReference>
<evidence type="ECO:0000313" key="1">
    <source>
        <dbReference type="EMBL" id="SDC86250.1"/>
    </source>
</evidence>